<gene>
    <name evidence="3" type="ORF">NX784_11150</name>
</gene>
<dbReference type="EMBL" id="JANUGW010000006">
    <property type="protein sequence ID" value="MCS0582149.1"/>
    <property type="molecule type" value="Genomic_DNA"/>
</dbReference>
<feature type="domain" description="Peptidase M1 membrane alanine aminopeptidase" evidence="2">
    <location>
        <begin position="363"/>
        <end position="559"/>
    </location>
</feature>
<sequence>MSAIAAEPFDDKFRQLDELLPTPTSIRTASGAPGHAYWQQRADYAIRATLDEGRRAITGTETITYHNNSPDTLSYLWVQLDQNIYKRDSDARMTATLPSRDAWAKARGPEDGYKFDALRAVLEKSTFDGGFKIAGVKDAGGRPLHTVINRTMMRIDLPQPLKPGAKLAFSIDWSYNINEQKVLGGRSGYEKFDEDKNDLFEIAQWFPRMAAYYDVMGWQHKQFLGTGEFTLEFGDYDVQLTVPADHIVAGTGELQNAGDVLTGAQRQRLEQARTASKPVIIVTQAEAEAKEKTRASGTKTWHFRAKNVRDFAWASSRKFIWDAQGFKKDSTNVLAQSFYPKEGNPLWEKYSTAAVIHTIAEYNKYSLDYPYPVAISVNGPVGGMEYPMICFNGPRPTKDKKTGELTYSSRTKYGLISVVIHEVGHNYFPMIVNSDERQWTWMDEGLNSFLQYLAEQAWEEHYPQSRGEPRAIVDYMKSANQVPIMTNSESIAALGYNAYAKPTAALIVLRETILGRELFDFAFREYAQRWKFKRPTPADFFRTMEDASGTDLDWFWRGWFYTTDHVDVSVDDITEYTVGTKNPEIEKAWKKAQHDAEPISITDQRNKGTLPRRVDAHPELKDFYNEHDQFTVTNHDRNKYNEAIEDLEDWEKNLLKEGKHLYLVDFSNLGGLVTPLVLEITLASGKKYIERVPAEVWRYSPKKITKLIVTDEPMVALTHDPYWETADTDVSNNSWPRKAMPSRLELYKTQHDKDNLMKEFNEKLKTKDDKADAEKTVTPRSE</sequence>
<organism evidence="3 4">
    <name type="scientific">Massilia pinisoli</name>
    <dbReference type="NCBI Taxonomy" id="1772194"/>
    <lineage>
        <taxon>Bacteria</taxon>
        <taxon>Pseudomonadati</taxon>
        <taxon>Pseudomonadota</taxon>
        <taxon>Betaproteobacteria</taxon>
        <taxon>Burkholderiales</taxon>
        <taxon>Oxalobacteraceae</taxon>
        <taxon>Telluria group</taxon>
        <taxon>Massilia</taxon>
    </lineage>
</organism>
<evidence type="ECO:0000313" key="3">
    <source>
        <dbReference type="EMBL" id="MCS0582149.1"/>
    </source>
</evidence>
<dbReference type="PANTHER" id="PTHR11533:SF174">
    <property type="entry name" value="PUROMYCIN-SENSITIVE AMINOPEPTIDASE-RELATED"/>
    <property type="match status" value="1"/>
</dbReference>
<dbReference type="Proteomes" id="UP001204151">
    <property type="component" value="Unassembled WGS sequence"/>
</dbReference>
<feature type="region of interest" description="Disordered" evidence="1">
    <location>
        <begin position="761"/>
        <end position="782"/>
    </location>
</feature>
<dbReference type="Pfam" id="PF01433">
    <property type="entry name" value="Peptidase_M1"/>
    <property type="match status" value="1"/>
</dbReference>
<dbReference type="InterPro" id="IPR014782">
    <property type="entry name" value="Peptidase_M1_dom"/>
</dbReference>
<protein>
    <submittedName>
        <fullName evidence="3">M1 family metallopeptidase</fullName>
    </submittedName>
</protein>
<evidence type="ECO:0000259" key="2">
    <source>
        <dbReference type="Pfam" id="PF01433"/>
    </source>
</evidence>
<dbReference type="InterPro" id="IPR050344">
    <property type="entry name" value="Peptidase_M1_aminopeptidases"/>
</dbReference>
<dbReference type="Gene3D" id="1.10.390.10">
    <property type="entry name" value="Neutral Protease Domain 2"/>
    <property type="match status" value="1"/>
</dbReference>
<proteinExistence type="predicted"/>
<dbReference type="CDD" id="cd09604">
    <property type="entry name" value="M1_APN_like"/>
    <property type="match status" value="1"/>
</dbReference>
<name>A0ABT1ZQG5_9BURK</name>
<dbReference type="SUPFAM" id="SSF55486">
    <property type="entry name" value="Metalloproteases ('zincins'), catalytic domain"/>
    <property type="match status" value="1"/>
</dbReference>
<evidence type="ECO:0000256" key="1">
    <source>
        <dbReference type="SAM" id="MobiDB-lite"/>
    </source>
</evidence>
<accession>A0ABT1ZQG5</accession>
<reference evidence="3 4" key="1">
    <citation type="submission" date="2022-08" db="EMBL/GenBank/DDBJ databases">
        <title>Reclassification of Massilia species as members of the genera Telluria, Duganella, Pseudoduganella, Mokoshia gen. nov. and Zemynaea gen. nov. using orthogonal and non-orthogonal genome-based approaches.</title>
        <authorList>
            <person name="Bowman J.P."/>
        </authorList>
    </citation>
    <scope>NUCLEOTIDE SEQUENCE [LARGE SCALE GENOMIC DNA]</scope>
    <source>
        <strain evidence="3 4">JCM 31316</strain>
    </source>
</reference>
<evidence type="ECO:0000313" key="4">
    <source>
        <dbReference type="Proteomes" id="UP001204151"/>
    </source>
</evidence>
<dbReference type="InterPro" id="IPR027268">
    <property type="entry name" value="Peptidase_M4/M1_CTD_sf"/>
</dbReference>
<dbReference type="RefSeq" id="WP_258816717.1">
    <property type="nucleotide sequence ID" value="NZ_JANUGW010000006.1"/>
</dbReference>
<keyword evidence="4" id="KW-1185">Reference proteome</keyword>
<dbReference type="PANTHER" id="PTHR11533">
    <property type="entry name" value="PROTEASE M1 ZINC METALLOPROTEASE"/>
    <property type="match status" value="1"/>
</dbReference>
<comment type="caution">
    <text evidence="3">The sequence shown here is derived from an EMBL/GenBank/DDBJ whole genome shotgun (WGS) entry which is preliminary data.</text>
</comment>